<dbReference type="GO" id="GO:0005829">
    <property type="term" value="C:cytosol"/>
    <property type="evidence" value="ECO:0007669"/>
    <property type="project" value="TreeGrafter"/>
</dbReference>
<dbReference type="AlphaFoldDB" id="A0AAN7WJ66"/>
<evidence type="ECO:0000256" key="1">
    <source>
        <dbReference type="ARBA" id="ARBA00006196"/>
    </source>
</evidence>
<dbReference type="EMBL" id="JAVRQU010000008">
    <property type="protein sequence ID" value="KAK5699979.1"/>
    <property type="molecule type" value="Genomic_DNA"/>
</dbReference>
<accession>A0AAN7WJ66</accession>
<dbReference type="GO" id="GO:0005758">
    <property type="term" value="C:mitochondrial intermembrane space"/>
    <property type="evidence" value="ECO:0007669"/>
    <property type="project" value="TreeGrafter"/>
</dbReference>
<dbReference type="Pfam" id="PF05254">
    <property type="entry name" value="UPF0203"/>
    <property type="match status" value="1"/>
</dbReference>
<evidence type="ECO:0000256" key="2">
    <source>
        <dbReference type="ARBA" id="ARBA00023157"/>
    </source>
</evidence>
<evidence type="ECO:0000313" key="4">
    <source>
        <dbReference type="Proteomes" id="UP001310594"/>
    </source>
</evidence>
<proteinExistence type="inferred from homology"/>
<evidence type="ECO:0000313" key="3">
    <source>
        <dbReference type="EMBL" id="KAK5699979.1"/>
    </source>
</evidence>
<dbReference type="GO" id="GO:0005634">
    <property type="term" value="C:nucleus"/>
    <property type="evidence" value="ECO:0007669"/>
    <property type="project" value="TreeGrafter"/>
</dbReference>
<dbReference type="GO" id="GO:0045332">
    <property type="term" value="P:phospholipid translocation"/>
    <property type="evidence" value="ECO:0007669"/>
    <property type="project" value="TreeGrafter"/>
</dbReference>
<protein>
    <submittedName>
        <fullName evidence="3">Mitochondrial distribution and morphology protein 35</fullName>
    </submittedName>
</protein>
<organism evidence="3 4">
    <name type="scientific">Elasticomyces elasticus</name>
    <dbReference type="NCBI Taxonomy" id="574655"/>
    <lineage>
        <taxon>Eukaryota</taxon>
        <taxon>Fungi</taxon>
        <taxon>Dikarya</taxon>
        <taxon>Ascomycota</taxon>
        <taxon>Pezizomycotina</taxon>
        <taxon>Dothideomycetes</taxon>
        <taxon>Dothideomycetidae</taxon>
        <taxon>Mycosphaerellales</taxon>
        <taxon>Teratosphaeriaceae</taxon>
        <taxon>Elasticomyces</taxon>
    </lineage>
</organism>
<dbReference type="Proteomes" id="UP001310594">
    <property type="component" value="Unassembled WGS sequence"/>
</dbReference>
<comment type="caution">
    <text evidence="3">The sequence shown here is derived from an EMBL/GenBank/DDBJ whole genome shotgun (WGS) entry which is preliminary data.</text>
</comment>
<dbReference type="PANTHER" id="PTHR46403">
    <property type="entry name" value="TP53-REGULATED INHIBITOR OF APOPTOSIS 1"/>
    <property type="match status" value="1"/>
</dbReference>
<sequence length="269" mass="30767">MSASLATECNEVKERYDTCFLKWYSEKYLRNTATTDECEPLFRQYKTCLTKALKDRGIDQMLEEARADNKENDAEYMKPSFVQDGPNTWFTKEFAANAKLDIVEFGDGTLATLQFLRSQPFNLMGLPAELRLRILSYLVEATRLDVYTRGRLGPPQGMKLPSIVYATKTLRAQYLLVAIANTTFRVHNGPGNTQFQEWLTNTDLTDVSQHHKDGFDAVKALEFPYFSRFPHQALASDVPNSDVKLMLRCKNIESVRMNWVGSTLFDQAN</sequence>
<dbReference type="PANTHER" id="PTHR46403:SF1">
    <property type="entry name" value="TP53-REGULATED INHIBITOR OF APOPTOSIS 1"/>
    <property type="match status" value="1"/>
</dbReference>
<dbReference type="InterPro" id="IPR007918">
    <property type="entry name" value="MDM35_apoptosis"/>
</dbReference>
<dbReference type="PROSITE" id="PS51808">
    <property type="entry name" value="CHCH"/>
    <property type="match status" value="1"/>
</dbReference>
<comment type="similarity">
    <text evidence="1">Belongs to the TRIAP1/MDM35 family.</text>
</comment>
<gene>
    <name evidence="3" type="primary">MDM35</name>
    <name evidence="3" type="ORF">LTR97_006113</name>
</gene>
<reference evidence="3" key="1">
    <citation type="submission" date="2023-08" db="EMBL/GenBank/DDBJ databases">
        <title>Black Yeasts Isolated from many extreme environments.</title>
        <authorList>
            <person name="Coleine C."/>
            <person name="Stajich J.E."/>
            <person name="Selbmann L."/>
        </authorList>
    </citation>
    <scope>NUCLEOTIDE SEQUENCE</scope>
    <source>
        <strain evidence="3">CCFEE 5810</strain>
    </source>
</reference>
<keyword evidence="2" id="KW-1015">Disulfide bond</keyword>
<name>A0AAN7WJ66_9PEZI</name>
<dbReference type="GO" id="GO:1990050">
    <property type="term" value="F:phosphatidic acid transfer activity"/>
    <property type="evidence" value="ECO:0007669"/>
    <property type="project" value="TreeGrafter"/>
</dbReference>